<reference evidence="1 2" key="1">
    <citation type="submission" date="2024-09" db="EMBL/GenBank/DDBJ databases">
        <authorList>
            <person name="Sun Q."/>
            <person name="Mori K."/>
        </authorList>
    </citation>
    <scope>NUCLEOTIDE SEQUENCE [LARGE SCALE GENOMIC DNA]</scope>
    <source>
        <strain evidence="1 2">KCTC 23315</strain>
    </source>
</reference>
<sequence length="44" mass="4889">MAELQENLSFRRSQLVGAGFQRQIGYLKQNFMAGDANAIVKTSV</sequence>
<comment type="caution">
    <text evidence="1">The sequence shown here is derived from an EMBL/GenBank/DDBJ whole genome shotgun (WGS) entry which is preliminary data.</text>
</comment>
<gene>
    <name evidence="1" type="ORF">ACFFJP_17200</name>
</gene>
<dbReference type="EMBL" id="JBHLXP010000005">
    <property type="protein sequence ID" value="MFC0050042.1"/>
    <property type="molecule type" value="Genomic_DNA"/>
</dbReference>
<dbReference type="RefSeq" id="WP_377247071.1">
    <property type="nucleotide sequence ID" value="NZ_JBHLXP010000005.1"/>
</dbReference>
<name>A0ABV6BGN7_9GAMM</name>
<organism evidence="1 2">
    <name type="scientific">Rheinheimera tilapiae</name>
    <dbReference type="NCBI Taxonomy" id="875043"/>
    <lineage>
        <taxon>Bacteria</taxon>
        <taxon>Pseudomonadati</taxon>
        <taxon>Pseudomonadota</taxon>
        <taxon>Gammaproteobacteria</taxon>
        <taxon>Chromatiales</taxon>
        <taxon>Chromatiaceae</taxon>
        <taxon>Rheinheimera</taxon>
    </lineage>
</organism>
<keyword evidence="2" id="KW-1185">Reference proteome</keyword>
<protein>
    <submittedName>
        <fullName evidence="1">Uncharacterized protein</fullName>
    </submittedName>
</protein>
<accession>A0ABV6BGN7</accession>
<evidence type="ECO:0000313" key="1">
    <source>
        <dbReference type="EMBL" id="MFC0050042.1"/>
    </source>
</evidence>
<dbReference type="Proteomes" id="UP001589813">
    <property type="component" value="Unassembled WGS sequence"/>
</dbReference>
<proteinExistence type="predicted"/>
<evidence type="ECO:0000313" key="2">
    <source>
        <dbReference type="Proteomes" id="UP001589813"/>
    </source>
</evidence>